<keyword evidence="2" id="KW-0732">Signal</keyword>
<feature type="signal peptide" evidence="2">
    <location>
        <begin position="1"/>
        <end position="23"/>
    </location>
</feature>
<accession>A0A6P6D5B9</accession>
<dbReference type="OrthoDB" id="9374769at2759"/>
<dbReference type="GO" id="GO:0045785">
    <property type="term" value="P:positive regulation of cell adhesion"/>
    <property type="evidence" value="ECO:0007669"/>
    <property type="project" value="TreeGrafter"/>
</dbReference>
<proteinExistence type="predicted"/>
<dbReference type="Proteomes" id="UP000515203">
    <property type="component" value="Unplaced"/>
</dbReference>
<dbReference type="PANTHER" id="PTHR47388:SF1">
    <property type="entry name" value="TUMOR NECROSIS FACTOR RECEPTOR SUPERFAMILY MEMBER 18"/>
    <property type="match status" value="1"/>
</dbReference>
<dbReference type="GeneID" id="101583564"/>
<keyword evidence="3" id="KW-1185">Reference proteome</keyword>
<protein>
    <submittedName>
        <fullName evidence="4">Tumor necrosis factor receptor superfamily member 18 isoform X1</fullName>
    </submittedName>
</protein>
<evidence type="ECO:0000256" key="2">
    <source>
        <dbReference type="SAM" id="SignalP"/>
    </source>
</evidence>
<evidence type="ECO:0000313" key="4">
    <source>
        <dbReference type="RefSeq" id="XP_023555266.1"/>
    </source>
</evidence>
<feature type="compositionally biased region" description="Polar residues" evidence="1">
    <location>
        <begin position="266"/>
        <end position="275"/>
    </location>
</feature>
<organism evidence="3 4">
    <name type="scientific">Octodon degus</name>
    <name type="common">Degu</name>
    <name type="synonym">Sciurus degus</name>
    <dbReference type="NCBI Taxonomy" id="10160"/>
    <lineage>
        <taxon>Eukaryota</taxon>
        <taxon>Metazoa</taxon>
        <taxon>Chordata</taxon>
        <taxon>Craniata</taxon>
        <taxon>Vertebrata</taxon>
        <taxon>Euteleostomi</taxon>
        <taxon>Mammalia</taxon>
        <taxon>Eutheria</taxon>
        <taxon>Euarchontoglires</taxon>
        <taxon>Glires</taxon>
        <taxon>Rodentia</taxon>
        <taxon>Hystricomorpha</taxon>
        <taxon>Octodontidae</taxon>
        <taxon>Octodon</taxon>
    </lineage>
</organism>
<name>A0A6P6D5B9_OCTDE</name>
<dbReference type="InterPro" id="IPR034018">
    <property type="entry name" value="TNFRSF18_N"/>
</dbReference>
<evidence type="ECO:0000256" key="1">
    <source>
        <dbReference type="SAM" id="MobiDB-lite"/>
    </source>
</evidence>
<sequence length="332" mass="35877">MGPRAALSGLALLSALSLGPCLSKGPCGPGRFPNGTGTHLRCCSLSAPREAGKTYAVRDCECVQPEYHCGDPECQSCKYHPCPPGTEAQPEATPRPVCLPPGKLTYGFTCVSCAVGTFSQDHQGRCKPWADCGRFGFLTKFPGNKTHNAVCLPGPLPTEPHSWMSTVLLAVASCILVLATIQLGLHLWQLRRQPVWPQGQLCPDEEGGGPRPGADHSPLQRPSHSWRGCHHLLRTPAAASSQRKSGESGWRRRDGQGTSGCEPGHPQQQLHQSQALRARPGQSRARPLLWARPCSLQWWKWVEDGVTAETPATQKGSHGGALWQRQCQSCSP</sequence>
<dbReference type="AlphaFoldDB" id="A0A6P6D5B9"/>
<dbReference type="PANTHER" id="PTHR47388">
    <property type="entry name" value="TUMOR NECROSIS FACTOR RECEPTOR SUPERFAMILY MEMBER 18"/>
    <property type="match status" value="1"/>
</dbReference>
<dbReference type="InParanoid" id="A0A6P6D5B9"/>
<dbReference type="FunCoup" id="A0A6P6D5B9">
    <property type="interactions" value="309"/>
</dbReference>
<gene>
    <name evidence="4" type="primary">Tnfrsf18</name>
</gene>
<dbReference type="Gene3D" id="2.10.50.10">
    <property type="entry name" value="Tumor Necrosis Factor Receptor, subunit A, domain 2"/>
    <property type="match status" value="1"/>
</dbReference>
<feature type="compositionally biased region" description="Basic and acidic residues" evidence="1">
    <location>
        <begin position="244"/>
        <end position="255"/>
    </location>
</feature>
<evidence type="ECO:0000313" key="3">
    <source>
        <dbReference type="Proteomes" id="UP000515203"/>
    </source>
</evidence>
<dbReference type="CTD" id="8784"/>
<dbReference type="RefSeq" id="XP_023555266.1">
    <property type="nucleotide sequence ID" value="XM_023699498.1"/>
</dbReference>
<keyword evidence="4" id="KW-0675">Receptor</keyword>
<dbReference type="InterPro" id="IPR053107">
    <property type="entry name" value="TNFRSF18"/>
</dbReference>
<reference evidence="4" key="1">
    <citation type="submission" date="2025-08" db="UniProtKB">
        <authorList>
            <consortium name="RefSeq"/>
        </authorList>
    </citation>
    <scope>IDENTIFICATION</scope>
</reference>
<feature type="region of interest" description="Disordered" evidence="1">
    <location>
        <begin position="200"/>
        <end position="284"/>
    </location>
</feature>
<feature type="chain" id="PRO_5028110863" evidence="2">
    <location>
        <begin position="24"/>
        <end position="332"/>
    </location>
</feature>
<dbReference type="GO" id="GO:0009897">
    <property type="term" value="C:external side of plasma membrane"/>
    <property type="evidence" value="ECO:0007669"/>
    <property type="project" value="TreeGrafter"/>
</dbReference>
<dbReference type="CDD" id="cd13417">
    <property type="entry name" value="TNFRSF18"/>
    <property type="match status" value="1"/>
</dbReference>